<evidence type="ECO:0000259" key="7">
    <source>
        <dbReference type="PROSITE" id="PS50905"/>
    </source>
</evidence>
<keyword evidence="4 5" id="KW-0408">Iron</keyword>
<dbReference type="InterPro" id="IPR014034">
    <property type="entry name" value="Ferritin_CS"/>
</dbReference>
<evidence type="ECO:0000256" key="2">
    <source>
        <dbReference type="ARBA" id="ARBA00022434"/>
    </source>
</evidence>
<dbReference type="GO" id="GO:0005737">
    <property type="term" value="C:cytoplasm"/>
    <property type="evidence" value="ECO:0007669"/>
    <property type="project" value="TreeGrafter"/>
</dbReference>
<dbReference type="Proteomes" id="UP000265120">
    <property type="component" value="Chromosome 8"/>
</dbReference>
<evidence type="ECO:0000313" key="8">
    <source>
        <dbReference type="Ensembl" id="ENSCSEP00000030334.1"/>
    </source>
</evidence>
<dbReference type="GO" id="GO:0006826">
    <property type="term" value="P:iron ion transport"/>
    <property type="evidence" value="ECO:0007669"/>
    <property type="project" value="InterPro"/>
</dbReference>
<sequence length="128" mass="14436">MVKHIPPPPPPFFILPVLRRSKAGLKPHQEMQPAPSDKPSRDDWKGGLDAMSFSLDFQKSLNACILEVHRRADGNTDPHLCDFLEQNFLEDSYDTIKKLGDYNKSLTSITASDTHGSLGEYLFDKHTL</sequence>
<dbReference type="PANTHER" id="PTHR11431:SF106">
    <property type="entry name" value="FERRITIN"/>
    <property type="match status" value="1"/>
</dbReference>
<dbReference type="SUPFAM" id="SSF47240">
    <property type="entry name" value="Ferritin-like"/>
    <property type="match status" value="1"/>
</dbReference>
<evidence type="ECO:0000256" key="6">
    <source>
        <dbReference type="SAM" id="MobiDB-lite"/>
    </source>
</evidence>
<dbReference type="PROSITE" id="PS00204">
    <property type="entry name" value="FERRITIN_2"/>
    <property type="match status" value="1"/>
</dbReference>
<evidence type="ECO:0000256" key="3">
    <source>
        <dbReference type="ARBA" id="ARBA00022723"/>
    </source>
</evidence>
<dbReference type="GO" id="GO:0008199">
    <property type="term" value="F:ferric iron binding"/>
    <property type="evidence" value="ECO:0007669"/>
    <property type="project" value="InterPro"/>
</dbReference>
<feature type="domain" description="Ferritin-like diiron" evidence="7">
    <location>
        <begin position="1"/>
        <end position="110"/>
    </location>
</feature>
<dbReference type="InterPro" id="IPR009040">
    <property type="entry name" value="Ferritin-like_diiron"/>
</dbReference>
<evidence type="ECO:0000313" key="9">
    <source>
        <dbReference type="Proteomes" id="UP000265120"/>
    </source>
</evidence>
<dbReference type="GO" id="GO:0008198">
    <property type="term" value="F:ferrous iron binding"/>
    <property type="evidence" value="ECO:0007669"/>
    <property type="project" value="TreeGrafter"/>
</dbReference>
<reference evidence="8 9" key="1">
    <citation type="journal article" date="2014" name="Nat. Genet.">
        <title>Whole-genome sequence of a flatfish provides insights into ZW sex chromosome evolution and adaptation to a benthic lifestyle.</title>
        <authorList>
            <person name="Chen S."/>
            <person name="Zhang G."/>
            <person name="Shao C."/>
            <person name="Huang Q."/>
            <person name="Liu G."/>
            <person name="Zhang P."/>
            <person name="Song W."/>
            <person name="An N."/>
            <person name="Chalopin D."/>
            <person name="Volff J.N."/>
            <person name="Hong Y."/>
            <person name="Li Q."/>
            <person name="Sha Z."/>
            <person name="Zhou H."/>
            <person name="Xie M."/>
            <person name="Yu Q."/>
            <person name="Liu Y."/>
            <person name="Xiang H."/>
            <person name="Wang N."/>
            <person name="Wu K."/>
            <person name="Yang C."/>
            <person name="Zhou Q."/>
            <person name="Liao X."/>
            <person name="Yang L."/>
            <person name="Hu Q."/>
            <person name="Zhang J."/>
            <person name="Meng L."/>
            <person name="Jin L."/>
            <person name="Tian Y."/>
            <person name="Lian J."/>
            <person name="Yang J."/>
            <person name="Miao G."/>
            <person name="Liu S."/>
            <person name="Liang Z."/>
            <person name="Yan F."/>
            <person name="Li Y."/>
            <person name="Sun B."/>
            <person name="Zhang H."/>
            <person name="Zhang J."/>
            <person name="Zhu Y."/>
            <person name="Du M."/>
            <person name="Zhao Y."/>
            <person name="Schartl M."/>
            <person name="Tang Q."/>
            <person name="Wang J."/>
        </authorList>
    </citation>
    <scope>NUCLEOTIDE SEQUENCE</scope>
</reference>
<comment type="function">
    <text evidence="5">Stores iron in a soluble, non-toxic, readily available form. Important for iron homeostasis. Iron is taken up in the ferrous form and deposited as ferric hydroxides after oxidation.</text>
</comment>
<keyword evidence="3 5" id="KW-0479">Metal-binding</keyword>
<proteinExistence type="inferred from homology"/>
<keyword evidence="2 5" id="KW-0409">Iron storage</keyword>
<protein>
    <recommendedName>
        <fullName evidence="5">Ferritin</fullName>
    </recommendedName>
</protein>
<accession>A0A3P8WUB6</accession>
<dbReference type="InterPro" id="IPR012347">
    <property type="entry name" value="Ferritin-like"/>
</dbReference>
<evidence type="ECO:0000256" key="4">
    <source>
        <dbReference type="ARBA" id="ARBA00023004"/>
    </source>
</evidence>
<dbReference type="GeneTree" id="ENSGT00940000167630"/>
<dbReference type="GO" id="GO:0006879">
    <property type="term" value="P:intracellular iron ion homeostasis"/>
    <property type="evidence" value="ECO:0007669"/>
    <property type="project" value="UniProtKB-KW"/>
</dbReference>
<dbReference type="AlphaFoldDB" id="A0A3P8WUB6"/>
<feature type="region of interest" description="Disordered" evidence="6">
    <location>
        <begin position="24"/>
        <end position="47"/>
    </location>
</feature>
<dbReference type="Gene3D" id="1.20.1260.10">
    <property type="match status" value="1"/>
</dbReference>
<reference evidence="8" key="3">
    <citation type="submission" date="2025-09" db="UniProtKB">
        <authorList>
            <consortium name="Ensembl"/>
        </authorList>
    </citation>
    <scope>IDENTIFICATION</scope>
</reference>
<evidence type="ECO:0000256" key="1">
    <source>
        <dbReference type="ARBA" id="ARBA00007513"/>
    </source>
</evidence>
<keyword evidence="9" id="KW-1185">Reference proteome</keyword>
<name>A0A3P8WUB6_CYNSE</name>
<dbReference type="InterPro" id="IPR008331">
    <property type="entry name" value="Ferritin_DPS_dom"/>
</dbReference>
<evidence type="ECO:0000256" key="5">
    <source>
        <dbReference type="RuleBase" id="RU361145"/>
    </source>
</evidence>
<comment type="similarity">
    <text evidence="1 5">Belongs to the ferritin family.</text>
</comment>
<reference evidence="8" key="2">
    <citation type="submission" date="2025-08" db="UniProtKB">
        <authorList>
            <consortium name="Ensembl"/>
        </authorList>
    </citation>
    <scope>IDENTIFICATION</scope>
</reference>
<dbReference type="InterPro" id="IPR001519">
    <property type="entry name" value="Ferritin"/>
</dbReference>
<dbReference type="Ensembl" id="ENSCSET00000030739.1">
    <property type="protein sequence ID" value="ENSCSEP00000030334.1"/>
    <property type="gene ID" value="ENSCSEG00000019378.1"/>
</dbReference>
<dbReference type="PROSITE" id="PS50905">
    <property type="entry name" value="FERRITIN_LIKE"/>
    <property type="match status" value="1"/>
</dbReference>
<organism evidence="8 9">
    <name type="scientific">Cynoglossus semilaevis</name>
    <name type="common">Tongue sole</name>
    <dbReference type="NCBI Taxonomy" id="244447"/>
    <lineage>
        <taxon>Eukaryota</taxon>
        <taxon>Metazoa</taxon>
        <taxon>Chordata</taxon>
        <taxon>Craniata</taxon>
        <taxon>Vertebrata</taxon>
        <taxon>Euteleostomi</taxon>
        <taxon>Actinopterygii</taxon>
        <taxon>Neopterygii</taxon>
        <taxon>Teleostei</taxon>
        <taxon>Neoteleostei</taxon>
        <taxon>Acanthomorphata</taxon>
        <taxon>Carangaria</taxon>
        <taxon>Pleuronectiformes</taxon>
        <taxon>Pleuronectoidei</taxon>
        <taxon>Cynoglossidae</taxon>
        <taxon>Cynoglossinae</taxon>
        <taxon>Cynoglossus</taxon>
    </lineage>
</organism>
<dbReference type="PANTHER" id="PTHR11431">
    <property type="entry name" value="FERRITIN"/>
    <property type="match status" value="1"/>
</dbReference>
<dbReference type="Pfam" id="PF00210">
    <property type="entry name" value="Ferritin"/>
    <property type="match status" value="1"/>
</dbReference>
<dbReference type="InterPro" id="IPR009078">
    <property type="entry name" value="Ferritin-like_SF"/>
</dbReference>